<dbReference type="GO" id="GO:0005789">
    <property type="term" value="C:endoplasmic reticulum membrane"/>
    <property type="evidence" value="ECO:0007669"/>
    <property type="project" value="UniProtKB-SubCell"/>
</dbReference>
<evidence type="ECO:0000256" key="8">
    <source>
        <dbReference type="SAM" id="Phobius"/>
    </source>
</evidence>
<dbReference type="SUPFAM" id="SSF103464">
    <property type="entry name" value="Oligosaccharyltransferase subunit ost4p"/>
    <property type="match status" value="1"/>
</dbReference>
<dbReference type="Pfam" id="PF10215">
    <property type="entry name" value="Ost4"/>
    <property type="match status" value="1"/>
</dbReference>
<feature type="transmembrane region" description="Helical" evidence="8">
    <location>
        <begin position="93"/>
        <end position="115"/>
    </location>
</feature>
<feature type="transmembrane region" description="Helical" evidence="8">
    <location>
        <begin position="167"/>
        <end position="189"/>
    </location>
</feature>
<evidence type="ECO:0000256" key="6">
    <source>
        <dbReference type="ARBA" id="ARBA00022989"/>
    </source>
</evidence>
<keyword evidence="11" id="KW-1185">Reference proteome</keyword>
<dbReference type="Pfam" id="PF20152">
    <property type="entry name" value="DUF6534"/>
    <property type="match status" value="1"/>
</dbReference>
<comment type="subcellular location">
    <subcellularLocation>
        <location evidence="1">Endoplasmic reticulum membrane</location>
        <topology evidence="1">Single-pass type III membrane protein</topology>
    </subcellularLocation>
</comment>
<keyword evidence="5" id="KW-0735">Signal-anchor</keyword>
<proteinExistence type="inferred from homology"/>
<evidence type="ECO:0000256" key="3">
    <source>
        <dbReference type="ARBA" id="ARBA00022692"/>
    </source>
</evidence>
<dbReference type="InterPro" id="IPR036330">
    <property type="entry name" value="Ost4p_sf"/>
</dbReference>
<dbReference type="OrthoDB" id="3265526at2759"/>
<dbReference type="Proteomes" id="UP000219338">
    <property type="component" value="Unassembled WGS sequence"/>
</dbReference>
<reference evidence="11" key="1">
    <citation type="journal article" date="2017" name="Nat. Ecol. Evol.">
        <title>Genome expansion and lineage-specific genetic innovations in the forest pathogenic fungi Armillaria.</title>
        <authorList>
            <person name="Sipos G."/>
            <person name="Prasanna A.N."/>
            <person name="Walter M.C."/>
            <person name="O'Connor E."/>
            <person name="Balint B."/>
            <person name="Krizsan K."/>
            <person name="Kiss B."/>
            <person name="Hess J."/>
            <person name="Varga T."/>
            <person name="Slot J."/>
            <person name="Riley R."/>
            <person name="Boka B."/>
            <person name="Rigling D."/>
            <person name="Barry K."/>
            <person name="Lee J."/>
            <person name="Mihaltcheva S."/>
            <person name="LaButti K."/>
            <person name="Lipzen A."/>
            <person name="Waldron R."/>
            <person name="Moloney N.M."/>
            <person name="Sperisen C."/>
            <person name="Kredics L."/>
            <person name="Vagvoelgyi C."/>
            <person name="Patrignani A."/>
            <person name="Fitzpatrick D."/>
            <person name="Nagy I."/>
            <person name="Doyle S."/>
            <person name="Anderson J.B."/>
            <person name="Grigoriev I.V."/>
            <person name="Gueldener U."/>
            <person name="Muensterkoetter M."/>
            <person name="Nagy L.G."/>
        </authorList>
    </citation>
    <scope>NUCLEOTIDE SEQUENCE [LARGE SCALE GENOMIC DNA]</scope>
    <source>
        <strain evidence="11">C18/9</strain>
    </source>
</reference>
<evidence type="ECO:0000256" key="1">
    <source>
        <dbReference type="ARBA" id="ARBA00004643"/>
    </source>
</evidence>
<dbReference type="PANTHER" id="PTHR40465:SF1">
    <property type="entry name" value="DUF6534 DOMAIN-CONTAINING PROTEIN"/>
    <property type="match status" value="1"/>
</dbReference>
<feature type="transmembrane region" description="Helical" evidence="8">
    <location>
        <begin position="210"/>
        <end position="229"/>
    </location>
</feature>
<keyword evidence="6 8" id="KW-1133">Transmembrane helix</keyword>
<evidence type="ECO:0000256" key="7">
    <source>
        <dbReference type="ARBA" id="ARBA00023136"/>
    </source>
</evidence>
<feature type="transmembrane region" description="Helical" evidence="8">
    <location>
        <begin position="16"/>
        <end position="36"/>
    </location>
</feature>
<feature type="transmembrane region" description="Helical" evidence="8">
    <location>
        <begin position="249"/>
        <end position="268"/>
    </location>
</feature>
<name>A0A284QQS5_ARMOS</name>
<evidence type="ECO:0000259" key="9">
    <source>
        <dbReference type="Pfam" id="PF20152"/>
    </source>
</evidence>
<dbReference type="InterPro" id="IPR045339">
    <property type="entry name" value="DUF6534"/>
</dbReference>
<feature type="transmembrane region" description="Helical" evidence="8">
    <location>
        <begin position="487"/>
        <end position="509"/>
    </location>
</feature>
<feature type="domain" description="DUF6534" evidence="9">
    <location>
        <begin position="175"/>
        <end position="279"/>
    </location>
</feature>
<dbReference type="EMBL" id="FUEG01000001">
    <property type="protein sequence ID" value="SJK98807.1"/>
    <property type="molecule type" value="Genomic_DNA"/>
</dbReference>
<accession>A0A284QQS5</accession>
<evidence type="ECO:0000256" key="5">
    <source>
        <dbReference type="ARBA" id="ARBA00022968"/>
    </source>
</evidence>
<dbReference type="InterPro" id="IPR018943">
    <property type="entry name" value="Oligosaccaryltransferase"/>
</dbReference>
<evidence type="ECO:0000313" key="10">
    <source>
        <dbReference type="EMBL" id="SJK98807.1"/>
    </source>
</evidence>
<evidence type="ECO:0000256" key="2">
    <source>
        <dbReference type="ARBA" id="ARBA00007685"/>
    </source>
</evidence>
<dbReference type="STRING" id="47428.A0A284QQS5"/>
<dbReference type="AlphaFoldDB" id="A0A284QQS5"/>
<feature type="transmembrane region" description="Helical" evidence="8">
    <location>
        <begin position="57"/>
        <end position="78"/>
    </location>
</feature>
<protein>
    <recommendedName>
        <fullName evidence="9">DUF6534 domain-containing protein</fullName>
    </recommendedName>
</protein>
<keyword evidence="7 8" id="KW-0472">Membrane</keyword>
<evidence type="ECO:0000256" key="4">
    <source>
        <dbReference type="ARBA" id="ARBA00022824"/>
    </source>
</evidence>
<comment type="similarity">
    <text evidence="2">Belongs to the OST4 family.</text>
</comment>
<keyword evidence="3 8" id="KW-0812">Transmembrane</keyword>
<keyword evidence="4" id="KW-0256">Endoplasmic reticulum</keyword>
<gene>
    <name evidence="10" type="ORF">ARMOST_02076</name>
</gene>
<dbReference type="PANTHER" id="PTHR40465">
    <property type="entry name" value="CHROMOSOME 1, WHOLE GENOME SHOTGUN SEQUENCE"/>
    <property type="match status" value="1"/>
</dbReference>
<organism evidence="10 11">
    <name type="scientific">Armillaria ostoyae</name>
    <name type="common">Armillaria root rot fungus</name>
    <dbReference type="NCBI Taxonomy" id="47428"/>
    <lineage>
        <taxon>Eukaryota</taxon>
        <taxon>Fungi</taxon>
        <taxon>Dikarya</taxon>
        <taxon>Basidiomycota</taxon>
        <taxon>Agaricomycotina</taxon>
        <taxon>Agaricomycetes</taxon>
        <taxon>Agaricomycetidae</taxon>
        <taxon>Agaricales</taxon>
        <taxon>Marasmiineae</taxon>
        <taxon>Physalacriaceae</taxon>
        <taxon>Armillaria</taxon>
    </lineage>
</organism>
<sequence>MADTAVPTIIGLPQPFGVFLIAIWISLVLFGIIVVQTWNYFRILTFWGYSDPLWQRVYVGCIFTVDFLCSFFILWWMYDLLINDWGNIEPYNLIHWALITDPLFEGLIGPMVQAYYAWRIHVISGTWWLSGLVMLCSLMAVGGGLAGTNAAATLKTFQNLAEAKVVVIFWLLPPAVADIIIAFSLTYYLRQHKGRFEASDKVLDRIIRMTVQNGLLTAVIAVIDIIMYFTVTTPYHIGKYRYELSSLRVLTGITFSLAFTFILPKLYANTVLSSLNSRTSIRRDLSNRSDGHGLSSGGVSALHRTQASGVIVTVETHEMQDTVKRNVEWDSDHTSADTKPGPAFAWKGERANGNVEYVREEINKATSRKGVSVNTNEFLPRVTHCTGKPPSSSRRRACHPTTNSIKKKYEFGSFPLVKDLLTHACLAAKEILWHFSITNESLAPFRPGGLSILTQPNNRSPTWLNVIAWYFSYFLDRTLYNMITHQTLYTLANALGIMAMATVIGYHFVAVNSKYLSKDAQSKP</sequence>
<feature type="transmembrane region" description="Helical" evidence="8">
    <location>
        <begin position="127"/>
        <end position="147"/>
    </location>
</feature>
<evidence type="ECO:0000313" key="11">
    <source>
        <dbReference type="Proteomes" id="UP000219338"/>
    </source>
</evidence>